<dbReference type="GO" id="GO:0005789">
    <property type="term" value="C:endoplasmic reticulum membrane"/>
    <property type="evidence" value="ECO:0007669"/>
    <property type="project" value="TreeGrafter"/>
</dbReference>
<comment type="subcellular location">
    <subcellularLocation>
        <location evidence="1">Membrane</location>
        <topology evidence="1">Multi-pass membrane protein</topology>
    </subcellularLocation>
</comment>
<evidence type="ECO:0000256" key="6">
    <source>
        <dbReference type="ARBA" id="ARBA00022989"/>
    </source>
</evidence>
<dbReference type="Proteomes" id="UP000677803">
    <property type="component" value="Unassembled WGS sequence"/>
</dbReference>
<evidence type="ECO:0000256" key="4">
    <source>
        <dbReference type="ARBA" id="ARBA00022692"/>
    </source>
</evidence>
<evidence type="ECO:0000256" key="8">
    <source>
        <dbReference type="ARBA" id="ARBA00023136"/>
    </source>
</evidence>
<comment type="caution">
    <text evidence="13">The sequence shown here is derived from an EMBL/GenBank/DDBJ whole genome shotgun (WGS) entry which is preliminary data.</text>
</comment>
<dbReference type="AlphaFoldDB" id="A0A8S4BRN4"/>
<feature type="transmembrane region" description="Helical" evidence="11">
    <location>
        <begin position="291"/>
        <end position="313"/>
    </location>
</feature>
<feature type="transmembrane region" description="Helical" evidence="11">
    <location>
        <begin position="259"/>
        <end position="279"/>
    </location>
</feature>
<sequence>MGFRKKNKSPPVLSHEFVIQNHADMVSCLAMIILLGLMFEVTAKFAIMFITVQYNVTQVLDEKSEPVNLYQYGPKDVATVFFYLLIAVILHALIQEYILDGGAHLHRFTRMQAASCLGRQCAPNSRIRAAVTSRDPGSAGGTPHLKMNRRLHLSKTKHSKFNESGQLAAFYLFSFIWGCSILTAEDFATNPTFLWEGYPHTHMVKFFYICQIAYWLHALPELYFQKIRKEDIPRQLYYICLYVVHITGAYVLNLHRLGLVLLVPHYLVELLFHASRLFYFSDENKQKGFTLWALLFVIARLLTLTLSVLTFGFGLPRTGNHGFSLADGNFNVLTIRMTCLAAICLTQAWMMWKFINFQLKKWREHSQNQASKKKTVSPKSKPHKREPTRGGAANGVVKSEDKTSPRARKAKAS</sequence>
<dbReference type="PANTHER" id="PTHR12371">
    <property type="entry name" value="TRANSLOCATION ASSOCIATED MEMBRANE PROTEIN"/>
    <property type="match status" value="1"/>
</dbReference>
<evidence type="ECO:0000256" key="5">
    <source>
        <dbReference type="ARBA" id="ARBA00022927"/>
    </source>
</evidence>
<evidence type="ECO:0000256" key="10">
    <source>
        <dbReference type="SAM" id="MobiDB-lite"/>
    </source>
</evidence>
<dbReference type="InterPro" id="IPR006634">
    <property type="entry name" value="TLC-dom"/>
</dbReference>
<dbReference type="SMART" id="SM00724">
    <property type="entry name" value="TLC"/>
    <property type="match status" value="1"/>
</dbReference>
<keyword evidence="5" id="KW-0653">Protein transport</keyword>
<feature type="domain" description="TLC" evidence="12">
    <location>
        <begin position="159"/>
        <end position="365"/>
    </location>
</feature>
<feature type="transmembrane region" description="Helical" evidence="11">
    <location>
        <begin position="29"/>
        <end position="52"/>
    </location>
</feature>
<dbReference type="Pfam" id="PF03798">
    <property type="entry name" value="TRAM_LAG1_CLN8"/>
    <property type="match status" value="1"/>
</dbReference>
<reference evidence="13" key="1">
    <citation type="submission" date="2021-05" db="EMBL/GenBank/DDBJ databases">
        <authorList>
            <person name="Tigano A."/>
        </authorList>
    </citation>
    <scope>NUCLEOTIDE SEQUENCE</scope>
</reference>
<keyword evidence="6 11" id="KW-1133">Transmembrane helix</keyword>
<dbReference type="GO" id="GO:0045048">
    <property type="term" value="P:protein insertion into ER membrane"/>
    <property type="evidence" value="ECO:0007669"/>
    <property type="project" value="TreeGrafter"/>
</dbReference>
<keyword evidence="8 9" id="KW-0472">Membrane</keyword>
<evidence type="ECO:0000256" key="3">
    <source>
        <dbReference type="ARBA" id="ARBA00022448"/>
    </source>
</evidence>
<dbReference type="GO" id="GO:0006616">
    <property type="term" value="P:SRP-dependent cotranslational protein targeting to membrane, translocation"/>
    <property type="evidence" value="ECO:0007669"/>
    <property type="project" value="InterPro"/>
</dbReference>
<evidence type="ECO:0000313" key="14">
    <source>
        <dbReference type="Proteomes" id="UP000677803"/>
    </source>
</evidence>
<dbReference type="PANTHER" id="PTHR12371:SF10">
    <property type="entry name" value="TRANSLOCATING CHAIN-ASSOCIATED MEMBRANE PROTEIN"/>
    <property type="match status" value="1"/>
</dbReference>
<evidence type="ECO:0000313" key="13">
    <source>
        <dbReference type="EMBL" id="CAG6021677.1"/>
    </source>
</evidence>
<name>A0A8S4BRN4_9TELE</name>
<gene>
    <name evidence="13" type="ORF">MMEN_LOCUS21872</name>
</gene>
<keyword evidence="4 9" id="KW-0812">Transmembrane</keyword>
<comment type="similarity">
    <text evidence="2">Belongs to the TRAM family.</text>
</comment>
<keyword evidence="3" id="KW-0813">Transport</keyword>
<keyword evidence="7" id="KW-0811">Translocation</keyword>
<dbReference type="PIRSF" id="PIRSF005449">
    <property type="entry name" value="Translocation_assoc_membrane"/>
    <property type="match status" value="1"/>
</dbReference>
<evidence type="ECO:0000259" key="12">
    <source>
        <dbReference type="PROSITE" id="PS50922"/>
    </source>
</evidence>
<dbReference type="PROSITE" id="PS50922">
    <property type="entry name" value="TLC"/>
    <property type="match status" value="1"/>
</dbReference>
<evidence type="ECO:0000256" key="11">
    <source>
        <dbReference type="SAM" id="Phobius"/>
    </source>
</evidence>
<evidence type="ECO:0000256" key="7">
    <source>
        <dbReference type="ARBA" id="ARBA00023010"/>
    </source>
</evidence>
<protein>
    <submittedName>
        <fullName evidence="13">(Atlantic silverside) hypothetical protein</fullName>
    </submittedName>
</protein>
<feature type="transmembrane region" description="Helical" evidence="11">
    <location>
        <begin position="236"/>
        <end position="253"/>
    </location>
</feature>
<feature type="transmembrane region" description="Helical" evidence="11">
    <location>
        <begin position="167"/>
        <end position="184"/>
    </location>
</feature>
<feature type="region of interest" description="Disordered" evidence="10">
    <location>
        <begin position="367"/>
        <end position="413"/>
    </location>
</feature>
<dbReference type="EMBL" id="CAJRST010041110">
    <property type="protein sequence ID" value="CAG6021677.1"/>
    <property type="molecule type" value="Genomic_DNA"/>
</dbReference>
<feature type="transmembrane region" description="Helical" evidence="11">
    <location>
        <begin position="333"/>
        <end position="352"/>
    </location>
</feature>
<feature type="compositionally biased region" description="Basic residues" evidence="10">
    <location>
        <begin position="371"/>
        <end position="386"/>
    </location>
</feature>
<feature type="transmembrane region" description="Helical" evidence="11">
    <location>
        <begin position="204"/>
        <end position="224"/>
    </location>
</feature>
<keyword evidence="14" id="KW-1185">Reference proteome</keyword>
<dbReference type="OrthoDB" id="3053196at2759"/>
<accession>A0A8S4BRN4</accession>
<evidence type="ECO:0000256" key="1">
    <source>
        <dbReference type="ARBA" id="ARBA00004141"/>
    </source>
</evidence>
<organism evidence="13 14">
    <name type="scientific">Menidia menidia</name>
    <name type="common">Atlantic silverside</name>
    <dbReference type="NCBI Taxonomy" id="238744"/>
    <lineage>
        <taxon>Eukaryota</taxon>
        <taxon>Metazoa</taxon>
        <taxon>Chordata</taxon>
        <taxon>Craniata</taxon>
        <taxon>Vertebrata</taxon>
        <taxon>Euteleostomi</taxon>
        <taxon>Actinopterygii</taxon>
        <taxon>Neopterygii</taxon>
        <taxon>Teleostei</taxon>
        <taxon>Neoteleostei</taxon>
        <taxon>Acanthomorphata</taxon>
        <taxon>Ovalentaria</taxon>
        <taxon>Atherinomorphae</taxon>
        <taxon>Atheriniformes</taxon>
        <taxon>Atherinopsidae</taxon>
        <taxon>Menidiinae</taxon>
        <taxon>Menidia</taxon>
    </lineage>
</organism>
<evidence type="ECO:0000256" key="9">
    <source>
        <dbReference type="PROSITE-ProRule" id="PRU00205"/>
    </source>
</evidence>
<dbReference type="InterPro" id="IPR016447">
    <property type="entry name" value="Translocation_assoc_membrane"/>
</dbReference>
<proteinExistence type="inferred from homology"/>
<feature type="transmembrane region" description="Helical" evidence="11">
    <location>
        <begin position="80"/>
        <end position="99"/>
    </location>
</feature>
<evidence type="ECO:0000256" key="2">
    <source>
        <dbReference type="ARBA" id="ARBA00005999"/>
    </source>
</evidence>